<feature type="compositionally biased region" description="Basic residues" evidence="2">
    <location>
        <begin position="65"/>
        <end position="75"/>
    </location>
</feature>
<keyword evidence="5" id="KW-1185">Reference proteome</keyword>
<evidence type="ECO:0000259" key="3">
    <source>
        <dbReference type="Pfam" id="PF25298"/>
    </source>
</evidence>
<feature type="compositionally biased region" description="Basic and acidic residues" evidence="2">
    <location>
        <begin position="99"/>
        <end position="108"/>
    </location>
</feature>
<evidence type="ECO:0000256" key="2">
    <source>
        <dbReference type="SAM" id="MobiDB-lite"/>
    </source>
</evidence>
<dbReference type="VEuPathDB" id="VectorBase:LOC119187331"/>
<dbReference type="Pfam" id="PF25298">
    <property type="entry name" value="Baculo_FP_2nd"/>
    <property type="match status" value="1"/>
</dbReference>
<accession>A0A9J6F999</accession>
<evidence type="ECO:0000313" key="5">
    <source>
        <dbReference type="Proteomes" id="UP000821866"/>
    </source>
</evidence>
<feature type="region of interest" description="Disordered" evidence="2">
    <location>
        <begin position="266"/>
        <end position="345"/>
    </location>
</feature>
<gene>
    <name evidence="4" type="ORF">HPB51_023447</name>
</gene>
<protein>
    <recommendedName>
        <fullName evidence="3">FP protein C-terminal domain-containing protein</fullName>
    </recommendedName>
</protein>
<evidence type="ECO:0000313" key="4">
    <source>
        <dbReference type="EMBL" id="KAH8042437.1"/>
    </source>
</evidence>
<feature type="compositionally biased region" description="Basic and acidic residues" evidence="2">
    <location>
        <begin position="76"/>
        <end position="92"/>
    </location>
</feature>
<dbReference type="VEuPathDB" id="VectorBase:LOC119179165"/>
<dbReference type="InterPro" id="IPR057251">
    <property type="entry name" value="FP_C"/>
</dbReference>
<feature type="coiled-coil region" evidence="1">
    <location>
        <begin position="364"/>
        <end position="452"/>
    </location>
</feature>
<dbReference type="AlphaFoldDB" id="A0A9J6F999"/>
<feature type="domain" description="FP protein C-terminal" evidence="3">
    <location>
        <begin position="564"/>
        <end position="614"/>
    </location>
</feature>
<sequence length="615" mass="69102">MDVDENPPGASLVSENQPSDANSVSSNEEPSNDARAPSAASLDNKNDDDAGLALTWTEDGWHTVLSRRRKKNLKKSQKEPEKGLEKKNEKSAGHPLADAARDSQVKRDFQRRKRRGPTPLPKEDIKVILRPHKGLTVKNLFGSELSVAVIEACRNSFGGESFLLRVHPGSNIIILSTPHEQVAGRLREINQLKIRGRIHPFNAYVADPEDVLRGIVHGLPPGTTQADLMANLRIRTQGVKIERARMLGSSKSAIITFTGDVLPSSDREEATLQTRQASRSSSRSRSRSRSSSKTPQQRNISKPAEAPGKPNLKKTPSSSLETSSAHARKEEAVAATTGLSTQDVQNNQPNKFLFVMSKEIAKIKEDVKNDLLKLRDEFKQEMKMSRESFERELRNEMREFRTEQRNVAQSLEFAYKTIEDLKIQLAAAAAKNAELTTRNKELQVKCQTLETHTGDLERRLVHLEQYSRNSNIEIQGVRKEENEDVLSVLSKIGEAIGEPVQGSDIEICHRVPTRNPDRSNIIVQFKSRAKRDLVLKKGKKMRIRNNDIGVSDSAQIYINEHLCPALKRLLGMAVKRRHEKHWKSVWCFSGKIFARKSDDSDAIQISREADLEKIN</sequence>
<proteinExistence type="predicted"/>
<dbReference type="EMBL" id="JABSTU010000001">
    <property type="protein sequence ID" value="KAH8042437.1"/>
    <property type="molecule type" value="Genomic_DNA"/>
</dbReference>
<keyword evidence="1" id="KW-0175">Coiled coil</keyword>
<comment type="caution">
    <text evidence="4">The sequence shown here is derived from an EMBL/GenBank/DDBJ whole genome shotgun (WGS) entry which is preliminary data.</text>
</comment>
<organism evidence="4 5">
    <name type="scientific">Rhipicephalus microplus</name>
    <name type="common">Cattle tick</name>
    <name type="synonym">Boophilus microplus</name>
    <dbReference type="NCBI Taxonomy" id="6941"/>
    <lineage>
        <taxon>Eukaryota</taxon>
        <taxon>Metazoa</taxon>
        <taxon>Ecdysozoa</taxon>
        <taxon>Arthropoda</taxon>
        <taxon>Chelicerata</taxon>
        <taxon>Arachnida</taxon>
        <taxon>Acari</taxon>
        <taxon>Parasitiformes</taxon>
        <taxon>Ixodida</taxon>
        <taxon>Ixodoidea</taxon>
        <taxon>Ixodidae</taxon>
        <taxon>Rhipicephalinae</taxon>
        <taxon>Rhipicephalus</taxon>
        <taxon>Boophilus</taxon>
    </lineage>
</organism>
<feature type="compositionally biased region" description="Polar residues" evidence="2">
    <location>
        <begin position="314"/>
        <end position="325"/>
    </location>
</feature>
<dbReference type="Proteomes" id="UP000821866">
    <property type="component" value="Chromosome 1"/>
</dbReference>
<feature type="region of interest" description="Disordered" evidence="2">
    <location>
        <begin position="1"/>
        <end position="121"/>
    </location>
</feature>
<reference evidence="4" key="2">
    <citation type="submission" date="2021-09" db="EMBL/GenBank/DDBJ databases">
        <authorList>
            <person name="Jia N."/>
            <person name="Wang J."/>
            <person name="Shi W."/>
            <person name="Du L."/>
            <person name="Sun Y."/>
            <person name="Zhan W."/>
            <person name="Jiang J."/>
            <person name="Wang Q."/>
            <person name="Zhang B."/>
            <person name="Ji P."/>
            <person name="Sakyi L.B."/>
            <person name="Cui X."/>
            <person name="Yuan T."/>
            <person name="Jiang B."/>
            <person name="Yang W."/>
            <person name="Lam T.T.-Y."/>
            <person name="Chang Q."/>
            <person name="Ding S."/>
            <person name="Wang X."/>
            <person name="Zhu J."/>
            <person name="Ruan X."/>
            <person name="Zhao L."/>
            <person name="Wei J."/>
            <person name="Que T."/>
            <person name="Du C."/>
            <person name="Cheng J."/>
            <person name="Dai P."/>
            <person name="Han X."/>
            <person name="Huang E."/>
            <person name="Gao Y."/>
            <person name="Liu J."/>
            <person name="Shao H."/>
            <person name="Ye R."/>
            <person name="Li L."/>
            <person name="Wei W."/>
            <person name="Wang X."/>
            <person name="Wang C."/>
            <person name="Huo Q."/>
            <person name="Li W."/>
            <person name="Guo W."/>
            <person name="Chen H."/>
            <person name="Chen S."/>
            <person name="Zhou L."/>
            <person name="Zhou L."/>
            <person name="Ni X."/>
            <person name="Tian J."/>
            <person name="Zhou Y."/>
            <person name="Sheng Y."/>
            <person name="Liu T."/>
            <person name="Pan Y."/>
            <person name="Xia L."/>
            <person name="Li J."/>
            <person name="Zhao F."/>
            <person name="Cao W."/>
        </authorList>
    </citation>
    <scope>NUCLEOTIDE SEQUENCE</scope>
    <source>
        <strain evidence="4">Rmic-2018</strain>
        <tissue evidence="4">Larvae</tissue>
    </source>
</reference>
<name>A0A9J6F999_RHIMP</name>
<reference evidence="4" key="1">
    <citation type="journal article" date="2020" name="Cell">
        <title>Large-Scale Comparative Analyses of Tick Genomes Elucidate Their Genetic Diversity and Vector Capacities.</title>
        <authorList>
            <consortium name="Tick Genome and Microbiome Consortium (TIGMIC)"/>
            <person name="Jia N."/>
            <person name="Wang J."/>
            <person name="Shi W."/>
            <person name="Du L."/>
            <person name="Sun Y."/>
            <person name="Zhan W."/>
            <person name="Jiang J.F."/>
            <person name="Wang Q."/>
            <person name="Zhang B."/>
            <person name="Ji P."/>
            <person name="Bell-Sakyi L."/>
            <person name="Cui X.M."/>
            <person name="Yuan T.T."/>
            <person name="Jiang B.G."/>
            <person name="Yang W.F."/>
            <person name="Lam T.T."/>
            <person name="Chang Q.C."/>
            <person name="Ding S.J."/>
            <person name="Wang X.J."/>
            <person name="Zhu J.G."/>
            <person name="Ruan X.D."/>
            <person name="Zhao L."/>
            <person name="Wei J.T."/>
            <person name="Ye R.Z."/>
            <person name="Que T.C."/>
            <person name="Du C.H."/>
            <person name="Zhou Y.H."/>
            <person name="Cheng J.X."/>
            <person name="Dai P.F."/>
            <person name="Guo W.B."/>
            <person name="Han X.H."/>
            <person name="Huang E.J."/>
            <person name="Li L.F."/>
            <person name="Wei W."/>
            <person name="Gao Y.C."/>
            <person name="Liu J.Z."/>
            <person name="Shao H.Z."/>
            <person name="Wang X."/>
            <person name="Wang C.C."/>
            <person name="Yang T.C."/>
            <person name="Huo Q.B."/>
            <person name="Li W."/>
            <person name="Chen H.Y."/>
            <person name="Chen S.E."/>
            <person name="Zhou L.G."/>
            <person name="Ni X.B."/>
            <person name="Tian J.H."/>
            <person name="Sheng Y."/>
            <person name="Liu T."/>
            <person name="Pan Y.S."/>
            <person name="Xia L.Y."/>
            <person name="Li J."/>
            <person name="Zhao F."/>
            <person name="Cao W.C."/>
        </authorList>
    </citation>
    <scope>NUCLEOTIDE SEQUENCE</scope>
    <source>
        <strain evidence="4">Rmic-2018</strain>
    </source>
</reference>
<evidence type="ECO:0000256" key="1">
    <source>
        <dbReference type="SAM" id="Coils"/>
    </source>
</evidence>
<feature type="compositionally biased region" description="Polar residues" evidence="2">
    <location>
        <begin position="13"/>
        <end position="29"/>
    </location>
</feature>